<dbReference type="AlphaFoldDB" id="A0A9D1T4L2"/>
<keyword evidence="1" id="KW-0472">Membrane</keyword>
<feature type="transmembrane region" description="Helical" evidence="1">
    <location>
        <begin position="163"/>
        <end position="185"/>
    </location>
</feature>
<protein>
    <submittedName>
        <fullName evidence="2">Uncharacterized protein</fullName>
    </submittedName>
</protein>
<dbReference type="Proteomes" id="UP000823960">
    <property type="component" value="Unassembled WGS sequence"/>
</dbReference>
<name>A0A9D1T4L2_9FIRM</name>
<keyword evidence="1" id="KW-1133">Transmembrane helix</keyword>
<feature type="transmembrane region" description="Helical" evidence="1">
    <location>
        <begin position="53"/>
        <end position="73"/>
    </location>
</feature>
<feature type="transmembrane region" description="Helical" evidence="1">
    <location>
        <begin position="80"/>
        <end position="98"/>
    </location>
</feature>
<sequence length="186" mass="19653">MKRIRGWNRSLALFASLSAGMLAGGAVFGLEGSPCSFLDDLGGLPGAGWQCYLTLLVGSASFVTLSFLMGFCALSAPFEYLLVAFKGLGAGAFVRMAYSQGFGSGSLFATLFQAAFLAAVSCLPLVMQADSAIQMSVRYLMLSVTDENCIGLAREFRLYILGFFKHLAVCAVLSAAGCMLLRLYAG</sequence>
<reference evidence="2" key="2">
    <citation type="journal article" date="2021" name="PeerJ">
        <title>Extensive microbial diversity within the chicken gut microbiome revealed by metagenomics and culture.</title>
        <authorList>
            <person name="Gilroy R."/>
            <person name="Ravi A."/>
            <person name="Getino M."/>
            <person name="Pursley I."/>
            <person name="Horton D.L."/>
            <person name="Alikhan N.F."/>
            <person name="Baker D."/>
            <person name="Gharbi K."/>
            <person name="Hall N."/>
            <person name="Watson M."/>
            <person name="Adriaenssens E.M."/>
            <person name="Foster-Nyarko E."/>
            <person name="Jarju S."/>
            <person name="Secka A."/>
            <person name="Antonio M."/>
            <person name="Oren A."/>
            <person name="Chaudhuri R.R."/>
            <person name="La Ragione R."/>
            <person name="Hildebrand F."/>
            <person name="Pallen M.J."/>
        </authorList>
    </citation>
    <scope>NUCLEOTIDE SEQUENCE</scope>
    <source>
        <strain evidence="2">1370</strain>
    </source>
</reference>
<feature type="transmembrane region" description="Helical" evidence="1">
    <location>
        <begin position="104"/>
        <end position="126"/>
    </location>
</feature>
<dbReference type="EMBL" id="DVOL01000030">
    <property type="protein sequence ID" value="HIV10498.1"/>
    <property type="molecule type" value="Genomic_DNA"/>
</dbReference>
<evidence type="ECO:0000313" key="2">
    <source>
        <dbReference type="EMBL" id="HIV10498.1"/>
    </source>
</evidence>
<accession>A0A9D1T4L2</accession>
<comment type="caution">
    <text evidence="2">The sequence shown here is derived from an EMBL/GenBank/DDBJ whole genome shotgun (WGS) entry which is preliminary data.</text>
</comment>
<keyword evidence="1" id="KW-0812">Transmembrane</keyword>
<gene>
    <name evidence="2" type="ORF">IAD28_02235</name>
</gene>
<organism evidence="2 3">
    <name type="scientific">Candidatus Faeciplasma avium</name>
    <dbReference type="NCBI Taxonomy" id="2840798"/>
    <lineage>
        <taxon>Bacteria</taxon>
        <taxon>Bacillati</taxon>
        <taxon>Bacillota</taxon>
        <taxon>Clostridia</taxon>
        <taxon>Eubacteriales</taxon>
        <taxon>Oscillospiraceae</taxon>
        <taxon>Oscillospiraceae incertae sedis</taxon>
        <taxon>Candidatus Faeciplasma</taxon>
    </lineage>
</organism>
<reference evidence="2" key="1">
    <citation type="submission" date="2020-10" db="EMBL/GenBank/DDBJ databases">
        <authorList>
            <person name="Gilroy R."/>
        </authorList>
    </citation>
    <scope>NUCLEOTIDE SEQUENCE</scope>
    <source>
        <strain evidence="2">1370</strain>
    </source>
</reference>
<evidence type="ECO:0000313" key="3">
    <source>
        <dbReference type="Proteomes" id="UP000823960"/>
    </source>
</evidence>
<evidence type="ECO:0000256" key="1">
    <source>
        <dbReference type="SAM" id="Phobius"/>
    </source>
</evidence>
<proteinExistence type="predicted"/>